<feature type="transmembrane region" description="Helical" evidence="2">
    <location>
        <begin position="210"/>
        <end position="227"/>
    </location>
</feature>
<dbReference type="InterPro" id="IPR051533">
    <property type="entry name" value="WaaL-like"/>
</dbReference>
<feature type="region of interest" description="Disordered" evidence="1">
    <location>
        <begin position="388"/>
        <end position="411"/>
    </location>
</feature>
<feature type="transmembrane region" description="Helical" evidence="2">
    <location>
        <begin position="37"/>
        <end position="55"/>
    </location>
</feature>
<organism evidence="3 4">
    <name type="scientific">Streptomyces flavalbus</name>
    <dbReference type="NCBI Taxonomy" id="2665155"/>
    <lineage>
        <taxon>Bacteria</taxon>
        <taxon>Bacillati</taxon>
        <taxon>Actinomycetota</taxon>
        <taxon>Actinomycetes</taxon>
        <taxon>Kitasatosporales</taxon>
        <taxon>Streptomycetaceae</taxon>
        <taxon>Streptomyces</taxon>
    </lineage>
</organism>
<name>A0ABW2WE83_9ACTN</name>
<feature type="transmembrane region" description="Helical" evidence="2">
    <location>
        <begin position="67"/>
        <end position="85"/>
    </location>
</feature>
<dbReference type="Proteomes" id="UP001597023">
    <property type="component" value="Unassembled WGS sequence"/>
</dbReference>
<feature type="transmembrane region" description="Helical" evidence="2">
    <location>
        <begin position="234"/>
        <end position="257"/>
    </location>
</feature>
<keyword evidence="2" id="KW-0472">Membrane</keyword>
<keyword evidence="2" id="KW-1133">Transmembrane helix</keyword>
<protein>
    <submittedName>
        <fullName evidence="3">O-antigen ligase domain-containing protein</fullName>
    </submittedName>
</protein>
<feature type="transmembrane region" description="Helical" evidence="2">
    <location>
        <begin position="124"/>
        <end position="145"/>
    </location>
</feature>
<keyword evidence="3" id="KW-0436">Ligase</keyword>
<keyword evidence="2" id="KW-0812">Transmembrane</keyword>
<dbReference type="PANTHER" id="PTHR37422">
    <property type="entry name" value="TEICHURONIC ACID BIOSYNTHESIS PROTEIN TUAE"/>
    <property type="match status" value="1"/>
</dbReference>
<evidence type="ECO:0000313" key="4">
    <source>
        <dbReference type="Proteomes" id="UP001597023"/>
    </source>
</evidence>
<dbReference type="GO" id="GO:0016874">
    <property type="term" value="F:ligase activity"/>
    <property type="evidence" value="ECO:0007669"/>
    <property type="project" value="UniProtKB-KW"/>
</dbReference>
<comment type="caution">
    <text evidence="3">The sequence shown here is derived from an EMBL/GenBank/DDBJ whole genome shotgun (WGS) entry which is preliminary data.</text>
</comment>
<feature type="transmembrane region" description="Helical" evidence="2">
    <location>
        <begin position="188"/>
        <end position="204"/>
    </location>
</feature>
<sequence>MAADRHPKVVGAVWGLLVLNTLGSAGAKTIVPLPRSLIQMVTMGSLVAAFALALAVNPRLRIRPSAYVLLLTLLLVPSLISSVGLDSGFGALFRCFRLALFVGTLWLLSRWWDGGLTFVRHHIRMYYAVLGSVAAGLAISPGAALPDLYGGRLVGALWPLTPPQIGQYAAVITGLTALLLLGRRTDRVSATVVIVPSLVLLALTHTRTATVGLLVGLTLAVFSLVLTSAAARRFFVAAVVSATVVAVAFGSLLQAWFLRGQSQENFTSLTGRAKVWDALLAAPRTTSEYLFGAGLGDKSFGGLPIDNSWLAVYHEQGLTGVTLVAAALLVLGAVALLRPPSLARACAIFLISYCGIASYTEAGLGDASPYLLHLAVAASLLAAPTADTAPATPEATTRRRAPRWARRSELT</sequence>
<dbReference type="EMBL" id="JBHTEB010000001">
    <property type="protein sequence ID" value="MFD0317795.1"/>
    <property type="molecule type" value="Genomic_DNA"/>
</dbReference>
<dbReference type="PANTHER" id="PTHR37422:SF13">
    <property type="entry name" value="LIPOPOLYSACCHARIDE BIOSYNTHESIS PROTEIN PA4999-RELATED"/>
    <property type="match status" value="1"/>
</dbReference>
<feature type="transmembrane region" description="Helical" evidence="2">
    <location>
        <begin position="91"/>
        <end position="112"/>
    </location>
</feature>
<evidence type="ECO:0000313" key="3">
    <source>
        <dbReference type="EMBL" id="MFD0317795.1"/>
    </source>
</evidence>
<dbReference type="RefSeq" id="WP_381613696.1">
    <property type="nucleotide sequence ID" value="NZ_JBHTEB010000001.1"/>
</dbReference>
<feature type="transmembrane region" description="Helical" evidence="2">
    <location>
        <begin position="317"/>
        <end position="337"/>
    </location>
</feature>
<gene>
    <name evidence="3" type="ORF">ACFQZ6_26985</name>
</gene>
<evidence type="ECO:0000256" key="1">
    <source>
        <dbReference type="SAM" id="MobiDB-lite"/>
    </source>
</evidence>
<feature type="transmembrane region" description="Helical" evidence="2">
    <location>
        <begin position="165"/>
        <end position="181"/>
    </location>
</feature>
<evidence type="ECO:0000256" key="2">
    <source>
        <dbReference type="SAM" id="Phobius"/>
    </source>
</evidence>
<keyword evidence="4" id="KW-1185">Reference proteome</keyword>
<accession>A0ABW2WE83</accession>
<reference evidence="4" key="1">
    <citation type="journal article" date="2019" name="Int. J. Syst. Evol. Microbiol.">
        <title>The Global Catalogue of Microorganisms (GCM) 10K type strain sequencing project: providing services to taxonomists for standard genome sequencing and annotation.</title>
        <authorList>
            <consortium name="The Broad Institute Genomics Platform"/>
            <consortium name="The Broad Institute Genome Sequencing Center for Infectious Disease"/>
            <person name="Wu L."/>
            <person name="Ma J."/>
        </authorList>
    </citation>
    <scope>NUCLEOTIDE SEQUENCE [LARGE SCALE GENOMIC DNA]</scope>
    <source>
        <strain evidence="4">CGMCC 4.7400</strain>
    </source>
</reference>
<proteinExistence type="predicted"/>